<evidence type="ECO:0000313" key="1">
    <source>
        <dbReference type="EMBL" id="KAL3582487.1"/>
    </source>
</evidence>
<sequence>MAIEAWFMDETSGEDQRSPRHCNPKEFVSLDYLAELGVLYWRLNPANYESDEELKKIREDRGYNYMDLLDICPEKVADFKEKLKNFYTEHIHADEEIRYCLEGSAYFDVRDKDDRWIRIWIKVGDLIILPAGIYHRFTLDTGDYVKLMRLFVGEPVWTAYNRPQEDHPARKEYIKSMVTEKVGVALEAYKVLYAVLLHVSAYASFAWCDRCPLVILNYQKVEMLILVKFSISWSKLPPPCKLYEDPIIGHKKPQYSFTMVELDCSGFPSHVPPPDRNRKDPREEVIQAWYMDDSDEDQRLPHHREPKEFVSLDQLAELGVLSWKLDADNHETDAELKKIREERGYSYVDLIEVCPEKLPNYEEKIKNFFEEHLHTDEEIRYCLGGSGYFDVRDHNDHWIRVWVKKGGMIVLPAGIYHRFTLDTDNYIKAMRLFVGDPVWTPFNRPHDHLPARKEYVQAFVNKDPSARAVDAAA</sequence>
<dbReference type="EMBL" id="RCHU02000008">
    <property type="protein sequence ID" value="KAL3582487.1"/>
    <property type="molecule type" value="Genomic_DNA"/>
</dbReference>
<keyword evidence="2" id="KW-1185">Reference proteome</keyword>
<dbReference type="Proteomes" id="UP000309997">
    <property type="component" value="Unassembled WGS sequence"/>
</dbReference>
<comment type="caution">
    <text evidence="1">The sequence shown here is derived from an EMBL/GenBank/DDBJ whole genome shotgun (WGS) entry which is preliminary data.</text>
</comment>
<accession>A0ACC4BWF2</accession>
<reference evidence="1 2" key="1">
    <citation type="journal article" date="2024" name="Plant Biotechnol. J.">
        <title>Genome and CRISPR/Cas9 system of a widespread forest tree (Populus alba) in the world.</title>
        <authorList>
            <person name="Liu Y.J."/>
            <person name="Jiang P.F."/>
            <person name="Han X.M."/>
            <person name="Li X.Y."/>
            <person name="Wang H.M."/>
            <person name="Wang Y.J."/>
            <person name="Wang X.X."/>
            <person name="Zeng Q.Y."/>
        </authorList>
    </citation>
    <scope>NUCLEOTIDE SEQUENCE [LARGE SCALE GENOMIC DNA]</scope>
    <source>
        <strain evidence="2">cv. PAL-ZL1</strain>
    </source>
</reference>
<proteinExistence type="predicted"/>
<evidence type="ECO:0000313" key="2">
    <source>
        <dbReference type="Proteomes" id="UP000309997"/>
    </source>
</evidence>
<gene>
    <name evidence="1" type="ORF">D5086_016819</name>
</gene>
<name>A0ACC4BWF2_POPAL</name>
<organism evidence="1 2">
    <name type="scientific">Populus alba</name>
    <name type="common">White poplar</name>
    <dbReference type="NCBI Taxonomy" id="43335"/>
    <lineage>
        <taxon>Eukaryota</taxon>
        <taxon>Viridiplantae</taxon>
        <taxon>Streptophyta</taxon>
        <taxon>Embryophyta</taxon>
        <taxon>Tracheophyta</taxon>
        <taxon>Spermatophyta</taxon>
        <taxon>Magnoliopsida</taxon>
        <taxon>eudicotyledons</taxon>
        <taxon>Gunneridae</taxon>
        <taxon>Pentapetalae</taxon>
        <taxon>rosids</taxon>
        <taxon>fabids</taxon>
        <taxon>Malpighiales</taxon>
        <taxon>Salicaceae</taxon>
        <taxon>Saliceae</taxon>
        <taxon>Populus</taxon>
    </lineage>
</organism>
<protein>
    <submittedName>
        <fullName evidence="1">Uncharacterized protein</fullName>
    </submittedName>
</protein>